<dbReference type="EMBL" id="CP000148">
    <property type="protein sequence ID" value="ABB31695.1"/>
    <property type="molecule type" value="Genomic_DNA"/>
</dbReference>
<feature type="compositionally biased region" description="Low complexity" evidence="1">
    <location>
        <begin position="84"/>
        <end position="107"/>
    </location>
</feature>
<dbReference type="HOGENOM" id="CLU_090651_1_1_7"/>
<dbReference type="KEGG" id="gme:Gmet_1461"/>
<dbReference type="AlphaFoldDB" id="Q39VM9"/>
<dbReference type="STRING" id="269799.Gmet_1461"/>
<dbReference type="RefSeq" id="WP_004511609.1">
    <property type="nucleotide sequence ID" value="NC_007517.1"/>
</dbReference>
<dbReference type="Proteomes" id="UP000007073">
    <property type="component" value="Chromosome"/>
</dbReference>
<proteinExistence type="predicted"/>
<evidence type="ECO:0000256" key="2">
    <source>
        <dbReference type="SAM" id="Phobius"/>
    </source>
</evidence>
<accession>Q39VM9</accession>
<keyword evidence="4" id="KW-1185">Reference proteome</keyword>
<evidence type="ECO:0000313" key="3">
    <source>
        <dbReference type="EMBL" id="ABB31695.1"/>
    </source>
</evidence>
<evidence type="ECO:0000313" key="4">
    <source>
        <dbReference type="Proteomes" id="UP000007073"/>
    </source>
</evidence>
<keyword evidence="2" id="KW-0472">Membrane</keyword>
<dbReference type="Pfam" id="PF13103">
    <property type="entry name" value="TonB_2"/>
    <property type="match status" value="1"/>
</dbReference>
<protein>
    <submittedName>
        <fullName evidence="3">Periplasmic energy transduction protein, TonB-related protein</fullName>
    </submittedName>
</protein>
<name>Q39VM9_GEOMG</name>
<dbReference type="SUPFAM" id="SSF74653">
    <property type="entry name" value="TolA/TonB C-terminal domain"/>
    <property type="match status" value="1"/>
</dbReference>
<feature type="transmembrane region" description="Helical" evidence="2">
    <location>
        <begin position="14"/>
        <end position="36"/>
    </location>
</feature>
<sequence>MATHKKKKPQLKNFFVPAAVVLVIIGGIGFVAKVMLTDTGAPRKNKITTVSLVKPPEQPKEKPPEPEPPKEMPKPQQIETPTMAQPDSPQQASQAPDDGPAAGSDLGVDGEGGAGSDGFGLVGKKGGRAITLGGGGGGGGGMNRLSLLARYGWYTKKVQDEIRGKVKSLLNDNGGFPKGKLQAVVKLTLDARGVVVDHRIVGSSGDTRMDEAVRKSLGLIRISEAPPADMPRTMTIKISSLG</sequence>
<dbReference type="eggNOG" id="COG0810">
    <property type="taxonomic scope" value="Bacteria"/>
</dbReference>
<feature type="region of interest" description="Disordered" evidence="1">
    <location>
        <begin position="47"/>
        <end position="120"/>
    </location>
</feature>
<keyword evidence="2" id="KW-0812">Transmembrane</keyword>
<evidence type="ECO:0000256" key="1">
    <source>
        <dbReference type="SAM" id="MobiDB-lite"/>
    </source>
</evidence>
<reference evidence="3 4" key="2">
    <citation type="journal article" date="2009" name="BMC Microbiol.">
        <title>The genome sequence of Geobacter metallireducens: features of metabolism, physiology and regulation common and dissimilar to Geobacter sulfurreducens.</title>
        <authorList>
            <person name="Aklujkar M."/>
            <person name="Krushkal J."/>
            <person name="DiBartolo G."/>
            <person name="Lapidus A."/>
            <person name="Land M.L."/>
            <person name="Lovley D.R."/>
        </authorList>
    </citation>
    <scope>NUCLEOTIDE SEQUENCE [LARGE SCALE GENOMIC DNA]</scope>
    <source>
        <strain evidence="4">ATCC 53774 / DSM 7210 / GS-15</strain>
    </source>
</reference>
<feature type="compositionally biased region" description="Gly residues" evidence="1">
    <location>
        <begin position="109"/>
        <end position="120"/>
    </location>
</feature>
<organism evidence="3 4">
    <name type="scientific">Geobacter metallireducens (strain ATCC 53774 / DSM 7210 / GS-15)</name>
    <dbReference type="NCBI Taxonomy" id="269799"/>
    <lineage>
        <taxon>Bacteria</taxon>
        <taxon>Pseudomonadati</taxon>
        <taxon>Thermodesulfobacteriota</taxon>
        <taxon>Desulfuromonadia</taxon>
        <taxon>Geobacterales</taxon>
        <taxon>Geobacteraceae</taxon>
        <taxon>Geobacter</taxon>
    </lineage>
</organism>
<dbReference type="Gene3D" id="3.30.1150.10">
    <property type="match status" value="1"/>
</dbReference>
<keyword evidence="2" id="KW-1133">Transmembrane helix</keyword>
<gene>
    <name evidence="3" type="ordered locus">Gmet_1461</name>
</gene>
<reference evidence="3 4" key="1">
    <citation type="submission" date="2005-10" db="EMBL/GenBank/DDBJ databases">
        <title>Complete sequence of Geobacter metallireducens GS-15.</title>
        <authorList>
            <consortium name="US DOE Joint Genome Institute"/>
            <person name="Copeland A."/>
            <person name="Lucas S."/>
            <person name="Lapidus A."/>
            <person name="Barry K."/>
            <person name="Detter J.C."/>
            <person name="Glavina T."/>
            <person name="Hammon N."/>
            <person name="Israni S."/>
            <person name="Pitluck S."/>
            <person name="Di Bartolo G."/>
            <person name="Chain P."/>
            <person name="Schmutz J."/>
            <person name="Larimer F."/>
            <person name="Land M."/>
            <person name="Kyrpides N."/>
            <person name="Ivanova N."/>
            <person name="Richardson P."/>
        </authorList>
    </citation>
    <scope>NUCLEOTIDE SEQUENCE [LARGE SCALE GENOMIC DNA]</scope>
    <source>
        <strain evidence="4">ATCC 53774 / DSM 7210 / GS-15</strain>
    </source>
</reference>
<feature type="compositionally biased region" description="Basic and acidic residues" evidence="1">
    <location>
        <begin position="57"/>
        <end position="73"/>
    </location>
</feature>